<dbReference type="OrthoDB" id="9777465at2"/>
<keyword evidence="9" id="KW-0456">Lyase</keyword>
<dbReference type="GO" id="GO:0009316">
    <property type="term" value="C:3-isopropylmalate dehydratase complex"/>
    <property type="evidence" value="ECO:0007669"/>
    <property type="project" value="InterPro"/>
</dbReference>
<keyword evidence="8" id="KW-0028">Amino-acid biosynthesis</keyword>
<sequence length="201" mass="22159">MKAFGSVCSVALPLLEDRIDTDILYPARFLLLMDRDGLGTYFCHDRRIDADGHPISGNLVDDPRFAGAQVVLAGDDFGCGSSREQAVWALAGYGIRCVIAPSFGEIFAANCLRNGVLTIVLPRHTIDRIAKVSGSIVVDLRHQTITAGIDEVEFSVPSANRMRLLNGWDDIDLILEEEGAHVAAFEQRQQSEQPWLYEDAR</sequence>
<dbReference type="InterPro" id="IPR000573">
    <property type="entry name" value="AconitaseA/IPMdHydase_ssu_swvl"/>
</dbReference>
<reference evidence="12 13" key="1">
    <citation type="submission" date="2017-11" db="EMBL/GenBank/DDBJ databases">
        <title>Genomic Encyclopedia of Type Strains, Phase III (KMG-III): the genomes of soil and plant-associated and newly described type strains.</title>
        <authorList>
            <person name="Whitman W."/>
        </authorList>
    </citation>
    <scope>NUCLEOTIDE SEQUENCE [LARGE SCALE GENOMIC DNA]</scope>
    <source>
        <strain evidence="12 13">CGMCC 1.12274</strain>
    </source>
</reference>
<dbReference type="UniPathway" id="UPA00048">
    <property type="reaction ID" value="UER00071"/>
</dbReference>
<evidence type="ECO:0000313" key="13">
    <source>
        <dbReference type="Proteomes" id="UP000232587"/>
    </source>
</evidence>
<proteinExistence type="inferred from homology"/>
<dbReference type="InterPro" id="IPR004431">
    <property type="entry name" value="3-IsopropMal_deHydase_ssu"/>
</dbReference>
<gene>
    <name evidence="12" type="ORF">B0I00_2181</name>
</gene>
<dbReference type="Gene3D" id="3.20.19.10">
    <property type="entry name" value="Aconitase, domain 4"/>
    <property type="match status" value="1"/>
</dbReference>
<dbReference type="RefSeq" id="WP_100867406.1">
    <property type="nucleotide sequence ID" value="NZ_PHUF01000004.1"/>
</dbReference>
<comment type="catalytic activity">
    <reaction evidence="1">
        <text>(2R,3S)-3-isopropylmalate = (2S)-2-isopropylmalate</text>
        <dbReference type="Rhea" id="RHEA:32287"/>
        <dbReference type="ChEBI" id="CHEBI:1178"/>
        <dbReference type="ChEBI" id="CHEBI:35121"/>
        <dbReference type="EC" id="4.2.1.33"/>
    </reaction>
</comment>
<evidence type="ECO:0000259" key="11">
    <source>
        <dbReference type="Pfam" id="PF00694"/>
    </source>
</evidence>
<dbReference type="NCBIfam" id="TIGR00171">
    <property type="entry name" value="leuD"/>
    <property type="match status" value="1"/>
</dbReference>
<evidence type="ECO:0000256" key="1">
    <source>
        <dbReference type="ARBA" id="ARBA00000491"/>
    </source>
</evidence>
<comment type="similarity">
    <text evidence="4">Belongs to the LeuD family. LeuD type 1 subfamily.</text>
</comment>
<keyword evidence="13" id="KW-1185">Reference proteome</keyword>
<evidence type="ECO:0000256" key="7">
    <source>
        <dbReference type="ARBA" id="ARBA00022430"/>
    </source>
</evidence>
<dbReference type="PANTHER" id="PTHR43345">
    <property type="entry name" value="3-ISOPROPYLMALATE DEHYDRATASE SMALL SUBUNIT 2-RELATED-RELATED"/>
    <property type="match status" value="1"/>
</dbReference>
<evidence type="ECO:0000313" key="12">
    <source>
        <dbReference type="EMBL" id="PKB14584.1"/>
    </source>
</evidence>
<name>A0A2N0H6L2_9SPHN</name>
<feature type="domain" description="Aconitase A/isopropylmalate dehydratase small subunit swivel" evidence="11">
    <location>
        <begin position="10"/>
        <end position="123"/>
    </location>
</feature>
<comment type="function">
    <text evidence="2">Catalyzes the isomerization between 2-isopropylmalate and 3-isopropylmalate, via the formation of 2-isopropylmaleate.</text>
</comment>
<accession>A0A2N0H6L2</accession>
<evidence type="ECO:0000256" key="3">
    <source>
        <dbReference type="ARBA" id="ARBA00004729"/>
    </source>
</evidence>
<evidence type="ECO:0000256" key="10">
    <source>
        <dbReference type="ARBA" id="ARBA00023304"/>
    </source>
</evidence>
<dbReference type="EMBL" id="PHUF01000004">
    <property type="protein sequence ID" value="PKB14584.1"/>
    <property type="molecule type" value="Genomic_DNA"/>
</dbReference>
<evidence type="ECO:0000256" key="8">
    <source>
        <dbReference type="ARBA" id="ARBA00022605"/>
    </source>
</evidence>
<protein>
    <recommendedName>
        <fullName evidence="6">3-isopropylmalate dehydratase</fullName>
        <ecNumber evidence="6">4.2.1.33</ecNumber>
    </recommendedName>
</protein>
<dbReference type="AlphaFoldDB" id="A0A2N0H6L2"/>
<dbReference type="GO" id="GO:0009098">
    <property type="term" value="P:L-leucine biosynthetic process"/>
    <property type="evidence" value="ECO:0007669"/>
    <property type="project" value="UniProtKB-UniPathway"/>
</dbReference>
<dbReference type="Pfam" id="PF00694">
    <property type="entry name" value="Aconitase_C"/>
    <property type="match status" value="1"/>
</dbReference>
<dbReference type="InterPro" id="IPR050075">
    <property type="entry name" value="LeuD"/>
</dbReference>
<organism evidence="12 13">
    <name type="scientific">Novosphingobium kunmingense</name>
    <dbReference type="NCBI Taxonomy" id="1211806"/>
    <lineage>
        <taxon>Bacteria</taxon>
        <taxon>Pseudomonadati</taxon>
        <taxon>Pseudomonadota</taxon>
        <taxon>Alphaproteobacteria</taxon>
        <taxon>Sphingomonadales</taxon>
        <taxon>Sphingomonadaceae</taxon>
        <taxon>Novosphingobium</taxon>
    </lineage>
</organism>
<keyword evidence="10" id="KW-0100">Branched-chain amino acid biosynthesis</keyword>
<comment type="caution">
    <text evidence="12">The sequence shown here is derived from an EMBL/GenBank/DDBJ whole genome shotgun (WGS) entry which is preliminary data.</text>
</comment>
<evidence type="ECO:0000256" key="4">
    <source>
        <dbReference type="ARBA" id="ARBA00009845"/>
    </source>
</evidence>
<comment type="pathway">
    <text evidence="3">Amino-acid biosynthesis; L-leucine biosynthesis; L-leucine from 3-methyl-2-oxobutanoate: step 2/4.</text>
</comment>
<dbReference type="GO" id="GO:0003861">
    <property type="term" value="F:3-isopropylmalate dehydratase activity"/>
    <property type="evidence" value="ECO:0007669"/>
    <property type="project" value="UniProtKB-EC"/>
</dbReference>
<dbReference type="InterPro" id="IPR015928">
    <property type="entry name" value="Aconitase/3IPM_dehydase_swvl"/>
</dbReference>
<dbReference type="CDD" id="cd01577">
    <property type="entry name" value="IPMI_Swivel"/>
    <property type="match status" value="1"/>
</dbReference>
<keyword evidence="7" id="KW-0432">Leucine biosynthesis</keyword>
<comment type="subunit">
    <text evidence="5">Heterodimer of LeuC and LeuD.</text>
</comment>
<evidence type="ECO:0000256" key="6">
    <source>
        <dbReference type="ARBA" id="ARBA00011998"/>
    </source>
</evidence>
<dbReference type="NCBIfam" id="NF002458">
    <property type="entry name" value="PRK01641.1"/>
    <property type="match status" value="1"/>
</dbReference>
<evidence type="ECO:0000256" key="9">
    <source>
        <dbReference type="ARBA" id="ARBA00023239"/>
    </source>
</evidence>
<dbReference type="InterPro" id="IPR033940">
    <property type="entry name" value="IPMI_Swivel"/>
</dbReference>
<dbReference type="EC" id="4.2.1.33" evidence="6"/>
<evidence type="ECO:0000256" key="5">
    <source>
        <dbReference type="ARBA" id="ARBA00011271"/>
    </source>
</evidence>
<dbReference type="PANTHER" id="PTHR43345:SF5">
    <property type="entry name" value="3-ISOPROPYLMALATE DEHYDRATASE SMALL SUBUNIT"/>
    <property type="match status" value="1"/>
</dbReference>
<dbReference type="Proteomes" id="UP000232587">
    <property type="component" value="Unassembled WGS sequence"/>
</dbReference>
<evidence type="ECO:0000256" key="2">
    <source>
        <dbReference type="ARBA" id="ARBA00002695"/>
    </source>
</evidence>
<dbReference type="SUPFAM" id="SSF52016">
    <property type="entry name" value="LeuD/IlvD-like"/>
    <property type="match status" value="1"/>
</dbReference>